<feature type="transmembrane region" description="Helical" evidence="6">
    <location>
        <begin position="54"/>
        <end position="75"/>
    </location>
</feature>
<evidence type="ECO:0000313" key="8">
    <source>
        <dbReference type="EMBL" id="ERS93048.1"/>
    </source>
</evidence>
<keyword evidence="2" id="KW-0813">Transport</keyword>
<reference evidence="8 9" key="1">
    <citation type="journal article" date="2013" name="Genome Announc.">
        <title>Draft Genome Sequence of Staphylococcus simulans UMC-CNS-990, Isolated from a Case of Chronic Bovine Mastitis.</title>
        <authorList>
            <person name="Calcutt M.J."/>
            <person name="Foecking M.F."/>
            <person name="Hsieh H.Y."/>
            <person name="Perry J."/>
            <person name="Stewart G.C."/>
            <person name="Middleton J.R."/>
        </authorList>
    </citation>
    <scope>NUCLEOTIDE SEQUENCE [LARGE SCALE GENOMIC DNA]</scope>
    <source>
        <strain evidence="8 9">UMC-CNS-990</strain>
    </source>
</reference>
<keyword evidence="9" id="KW-1185">Reference proteome</keyword>
<dbReference type="InterPro" id="IPR011701">
    <property type="entry name" value="MFS"/>
</dbReference>
<gene>
    <name evidence="8" type="ORF">SSIM_08875</name>
</gene>
<dbReference type="Proteomes" id="UP000017131">
    <property type="component" value="Unassembled WGS sequence"/>
</dbReference>
<feature type="transmembrane region" description="Helical" evidence="6">
    <location>
        <begin position="21"/>
        <end position="42"/>
    </location>
</feature>
<keyword evidence="3 6" id="KW-0812">Transmembrane</keyword>
<feature type="transmembrane region" description="Helical" evidence="6">
    <location>
        <begin position="168"/>
        <end position="185"/>
    </location>
</feature>
<comment type="subcellular location">
    <subcellularLocation>
        <location evidence="1">Cell membrane</location>
        <topology evidence="1">Multi-pass membrane protein</topology>
    </subcellularLocation>
</comment>
<dbReference type="EMBL" id="AXDY01000007">
    <property type="protein sequence ID" value="ERS93048.1"/>
    <property type="molecule type" value="Genomic_DNA"/>
</dbReference>
<evidence type="ECO:0000256" key="3">
    <source>
        <dbReference type="ARBA" id="ARBA00022692"/>
    </source>
</evidence>
<accession>A0ABN0PBI7</accession>
<dbReference type="PANTHER" id="PTHR23508:SF10">
    <property type="entry name" value="CARBOXYLIC ACID TRANSPORTER PROTEIN HOMOLOG"/>
    <property type="match status" value="1"/>
</dbReference>
<evidence type="ECO:0000256" key="6">
    <source>
        <dbReference type="SAM" id="Phobius"/>
    </source>
</evidence>
<dbReference type="InterPro" id="IPR020846">
    <property type="entry name" value="MFS_dom"/>
</dbReference>
<evidence type="ECO:0000256" key="2">
    <source>
        <dbReference type="ARBA" id="ARBA00022448"/>
    </source>
</evidence>
<keyword evidence="4 6" id="KW-1133">Transmembrane helix</keyword>
<feature type="transmembrane region" description="Helical" evidence="6">
    <location>
        <begin position="82"/>
        <end position="101"/>
    </location>
</feature>
<feature type="transmembrane region" description="Helical" evidence="6">
    <location>
        <begin position="378"/>
        <end position="398"/>
    </location>
</feature>
<keyword evidence="5 6" id="KW-0472">Membrane</keyword>
<evidence type="ECO:0000256" key="1">
    <source>
        <dbReference type="ARBA" id="ARBA00004651"/>
    </source>
</evidence>
<dbReference type="GeneID" id="77332112"/>
<proteinExistence type="predicted"/>
<dbReference type="Gene3D" id="1.20.1250.20">
    <property type="entry name" value="MFS general substrate transporter like domains"/>
    <property type="match status" value="1"/>
</dbReference>
<feature type="transmembrane region" description="Helical" evidence="6">
    <location>
        <begin position="315"/>
        <end position="340"/>
    </location>
</feature>
<feature type="transmembrane region" description="Helical" evidence="6">
    <location>
        <begin position="221"/>
        <end position="242"/>
    </location>
</feature>
<feature type="transmembrane region" description="Helical" evidence="6">
    <location>
        <begin position="140"/>
        <end position="162"/>
    </location>
</feature>
<evidence type="ECO:0000256" key="5">
    <source>
        <dbReference type="ARBA" id="ARBA00023136"/>
    </source>
</evidence>
<feature type="transmembrane region" description="Helical" evidence="6">
    <location>
        <begin position="107"/>
        <end position="128"/>
    </location>
</feature>
<dbReference type="SUPFAM" id="SSF103473">
    <property type="entry name" value="MFS general substrate transporter"/>
    <property type="match status" value="1"/>
</dbReference>
<dbReference type="RefSeq" id="WP_023015813.1">
    <property type="nucleotide sequence ID" value="NZ_AXDY01000007.1"/>
</dbReference>
<dbReference type="PROSITE" id="PS50850">
    <property type="entry name" value="MFS"/>
    <property type="match status" value="1"/>
</dbReference>
<name>A0ABN0PBI7_STASI</name>
<dbReference type="PANTHER" id="PTHR23508">
    <property type="entry name" value="CARBOXYLIC ACID TRANSPORTER PROTEIN HOMOLOG"/>
    <property type="match status" value="1"/>
</dbReference>
<feature type="domain" description="Major facilitator superfamily (MFS) profile" evidence="7">
    <location>
        <begin position="16"/>
        <end position="403"/>
    </location>
</feature>
<evidence type="ECO:0000256" key="4">
    <source>
        <dbReference type="ARBA" id="ARBA00022989"/>
    </source>
</evidence>
<evidence type="ECO:0000259" key="7">
    <source>
        <dbReference type="PROSITE" id="PS50850"/>
    </source>
</evidence>
<feature type="transmembrane region" description="Helical" evidence="6">
    <location>
        <begin position="262"/>
        <end position="283"/>
    </location>
</feature>
<organism evidence="8 9">
    <name type="scientific">Staphylococcus simulans UMC-CNS-990</name>
    <dbReference type="NCBI Taxonomy" id="1405498"/>
    <lineage>
        <taxon>Bacteria</taxon>
        <taxon>Bacillati</taxon>
        <taxon>Bacillota</taxon>
        <taxon>Bacilli</taxon>
        <taxon>Bacillales</taxon>
        <taxon>Staphylococcaceae</taxon>
        <taxon>Staphylococcus</taxon>
    </lineage>
</organism>
<comment type="caution">
    <text evidence="8">The sequence shown here is derived from an EMBL/GenBank/DDBJ whole genome shotgun (WGS) entry which is preliminary data.</text>
</comment>
<dbReference type="Pfam" id="PF07690">
    <property type="entry name" value="MFS_1"/>
    <property type="match status" value="1"/>
</dbReference>
<sequence>MTEKIHQQDKSYSNKILASSMLGFGLENMDIMFLAFALSSIINEFHISSAEAGLIASITNFGMLFGGIIFGVLADKYGRIRIFTYTIFIFAIATALLSVSSNIYMVYILRFIAGMGGGGEFGIGMALVAEVFKKQRLGRVSSVVAIGGQVGALIAALLAAAILPHLGWRALFLIGVVPVILAFYIRRNLDETESWKQAKANRTLEKKNQSPIGLLFNTKHMAHTTIALTIMSSVQVAGYFGLMNWLPSILQKQHGLSVSNSSLWTISTIVGMSLGMFAFGQILDRFGAKLSYTIFLIASAASVFIYVFAQSAVALLIGGAFVGFFVNGMFAGYGAVISSYYPTHIRSTANNVVFNIGRALGGLSPIAIGYLMDHYGMSTTMIFLACLYMISLVMMLSLRNMPLKGRKAMRANQA</sequence>
<evidence type="ECO:0000313" key="9">
    <source>
        <dbReference type="Proteomes" id="UP000017131"/>
    </source>
</evidence>
<feature type="transmembrane region" description="Helical" evidence="6">
    <location>
        <begin position="290"/>
        <end position="309"/>
    </location>
</feature>
<dbReference type="InterPro" id="IPR036259">
    <property type="entry name" value="MFS_trans_sf"/>
</dbReference>
<protein>
    <submittedName>
        <fullName evidence="8">MFS transporter</fullName>
    </submittedName>
</protein>
<feature type="transmembrane region" description="Helical" evidence="6">
    <location>
        <begin position="352"/>
        <end position="372"/>
    </location>
</feature>